<reference evidence="2 3" key="1">
    <citation type="submission" date="2023-03" db="EMBL/GenBank/DDBJ databases">
        <title>Draft assemblies of triclosan tolerant bacteria isolated from returned activated sludge.</title>
        <authorList>
            <person name="Van Hamelsveld S."/>
        </authorList>
    </citation>
    <scope>NUCLEOTIDE SEQUENCE [LARGE SCALE GENOMIC DNA]</scope>
    <source>
        <strain evidence="2 3">GW210010_S58</strain>
    </source>
</reference>
<keyword evidence="3" id="KW-1185">Reference proteome</keyword>
<feature type="domain" description="DUF2345" evidence="1">
    <location>
        <begin position="1"/>
        <end position="133"/>
    </location>
</feature>
<feature type="non-terminal residue" evidence="2">
    <location>
        <position position="1"/>
    </location>
</feature>
<proteinExistence type="predicted"/>
<sequence length="168" mass="17395">PDGIAAGTPRTIALGAGEHIDAAAQGNLQLSAGERALIHALNGISTFAQNGDVRHIAHQGEMLLQAQHNVMRLEADRSVDVTSSESHVIVAAKEHITLLCGGVYIKLQGGNIELGMPGTFTAKAGSHNFIGPASMDHPLPAFLPPGSICVECLRLAAKTGSPLARKGL</sequence>
<evidence type="ECO:0000259" key="1">
    <source>
        <dbReference type="Pfam" id="PF10106"/>
    </source>
</evidence>
<dbReference type="RefSeq" id="WP_276267530.1">
    <property type="nucleotide sequence ID" value="NZ_JARJLM010000497.1"/>
</dbReference>
<dbReference type="Pfam" id="PF10106">
    <property type="entry name" value="DUF2345"/>
    <property type="match status" value="1"/>
</dbReference>
<organism evidence="2 3">
    <name type="scientific">Cupriavidus basilensis</name>
    <dbReference type="NCBI Taxonomy" id="68895"/>
    <lineage>
        <taxon>Bacteria</taxon>
        <taxon>Pseudomonadati</taxon>
        <taxon>Pseudomonadota</taxon>
        <taxon>Betaproteobacteria</taxon>
        <taxon>Burkholderiales</taxon>
        <taxon>Burkholderiaceae</taxon>
        <taxon>Cupriavidus</taxon>
    </lineage>
</organism>
<evidence type="ECO:0000313" key="3">
    <source>
        <dbReference type="Proteomes" id="UP001216674"/>
    </source>
</evidence>
<protein>
    <submittedName>
        <fullName evidence="2">DUF2345 domain-containing protein</fullName>
    </submittedName>
</protein>
<dbReference type="Proteomes" id="UP001216674">
    <property type="component" value="Unassembled WGS sequence"/>
</dbReference>
<accession>A0ABT6AYE7</accession>
<gene>
    <name evidence="2" type="ORF">P3W85_30665</name>
</gene>
<evidence type="ECO:0000313" key="2">
    <source>
        <dbReference type="EMBL" id="MDF3837282.1"/>
    </source>
</evidence>
<comment type="caution">
    <text evidence="2">The sequence shown here is derived from an EMBL/GenBank/DDBJ whole genome shotgun (WGS) entry which is preliminary data.</text>
</comment>
<dbReference type="EMBL" id="JARJLM010000497">
    <property type="protein sequence ID" value="MDF3837282.1"/>
    <property type="molecule type" value="Genomic_DNA"/>
</dbReference>
<name>A0ABT6AYE7_9BURK</name>
<dbReference type="InterPro" id="IPR018769">
    <property type="entry name" value="VgrG2_DUF2345"/>
</dbReference>